<keyword evidence="1" id="KW-0812">Transmembrane</keyword>
<evidence type="ECO:0000313" key="2">
    <source>
        <dbReference type="EMBL" id="EGD47290.1"/>
    </source>
</evidence>
<dbReference type="Proteomes" id="UP000003860">
    <property type="component" value="Unassembled WGS sequence"/>
</dbReference>
<keyword evidence="3" id="KW-1185">Reference proteome</keyword>
<sequence length="340" mass="38728">MQRNDWKKEFPEVPTRFHNKIETALDEITAVKHKGLSRKRIAVLALVAVLALGSFTAMASGLFQWNQKLAEIFGADKEQQNNLIEKEVTQQAKSSVTDNGLTISLVQTLQDKTYFYTLLEVTAPKDIKLTDTNLFEECEFDVSGQKDYSYSSSHGFMSVTQEPEITNKRYYEIWIKKDIDFNEKEFSIHFKNLQADAKKLDMYTVLNGDWTLTWKTSFKDSTKNFDINKKCNLSGYNVLVKRVELSPLSMTIYFDGEDIKSMEKAEKVDLDKLETLEPLSFKGVKYNDGSVIPIIGGGSEGFDKSTGEYKLSTSFDKVIKIENVKELLFGAKKSKIELAK</sequence>
<dbReference type="AlphaFoldDB" id="F1TE50"/>
<dbReference type="RefSeq" id="WP_004619644.1">
    <property type="nucleotide sequence ID" value="NZ_ACXX02000008.1"/>
</dbReference>
<protein>
    <submittedName>
        <fullName evidence="2">Uncharacterized protein</fullName>
    </submittedName>
</protein>
<dbReference type="Gene3D" id="2.60.40.1630">
    <property type="entry name" value="bacillus anthracis domain"/>
    <property type="match status" value="1"/>
</dbReference>
<gene>
    <name evidence="2" type="ORF">Cpap_1872</name>
</gene>
<evidence type="ECO:0000256" key="1">
    <source>
        <dbReference type="SAM" id="Phobius"/>
    </source>
</evidence>
<dbReference type="eggNOG" id="ENOG50311W7">
    <property type="taxonomic scope" value="Bacteria"/>
</dbReference>
<comment type="caution">
    <text evidence="2">The sequence shown here is derived from an EMBL/GenBank/DDBJ whole genome shotgun (WGS) entry which is preliminary data.</text>
</comment>
<feature type="transmembrane region" description="Helical" evidence="1">
    <location>
        <begin position="41"/>
        <end position="63"/>
    </location>
</feature>
<name>F1TE50_9FIRM</name>
<dbReference type="EMBL" id="ACXX02000008">
    <property type="protein sequence ID" value="EGD47290.1"/>
    <property type="molecule type" value="Genomic_DNA"/>
</dbReference>
<proteinExistence type="predicted"/>
<keyword evidence="1" id="KW-0472">Membrane</keyword>
<reference evidence="2" key="1">
    <citation type="submission" date="2009-07" db="EMBL/GenBank/DDBJ databases">
        <authorList>
            <consortium name="US DOE Joint Genome Institute (JGI-PGF)"/>
            <person name="Lucas S."/>
            <person name="Copeland A."/>
            <person name="Lapidus A."/>
            <person name="Glavina del Rio T."/>
            <person name="Tice H."/>
            <person name="Bruce D."/>
            <person name="Goodwin L."/>
            <person name="Pitluck S."/>
            <person name="Larimer F."/>
            <person name="Land M.L."/>
            <person name="Mouttaki H."/>
            <person name="He Z."/>
            <person name="Zhou J."/>
            <person name="Hemme C.L."/>
        </authorList>
    </citation>
    <scope>NUCLEOTIDE SEQUENCE [LARGE SCALE GENOMIC DNA]</scope>
    <source>
        <strain evidence="2">DSM 2782</strain>
    </source>
</reference>
<keyword evidence="1" id="KW-1133">Transmembrane helix</keyword>
<dbReference type="OrthoDB" id="2049406at2"/>
<accession>F1TE50</accession>
<organism evidence="2 3">
    <name type="scientific">Ruminiclostridium papyrosolvens DSM 2782</name>
    <dbReference type="NCBI Taxonomy" id="588581"/>
    <lineage>
        <taxon>Bacteria</taxon>
        <taxon>Bacillati</taxon>
        <taxon>Bacillota</taxon>
        <taxon>Clostridia</taxon>
        <taxon>Eubacteriales</taxon>
        <taxon>Oscillospiraceae</taxon>
        <taxon>Ruminiclostridium</taxon>
    </lineage>
</organism>
<evidence type="ECO:0000313" key="3">
    <source>
        <dbReference type="Proteomes" id="UP000003860"/>
    </source>
</evidence>
<reference evidence="2" key="2">
    <citation type="submission" date="2011-01" db="EMBL/GenBank/DDBJ databases">
        <title>The Non-contiguous Finished genome of Clostridium papyrosolvens.</title>
        <authorList>
            <person name="Lucas S."/>
            <person name="Copeland A."/>
            <person name="Lapidus A."/>
            <person name="Cheng J.-F."/>
            <person name="Goodwin L."/>
            <person name="Pitluck S."/>
            <person name="Misra M."/>
            <person name="Chertkov O."/>
            <person name="Detter J.C."/>
            <person name="Han C."/>
            <person name="Tapia R."/>
            <person name="Land M."/>
            <person name="Hauser L."/>
            <person name="Kyrpides N."/>
            <person name="Ivanova N."/>
            <person name="Pagani I."/>
            <person name="Mouttaki H."/>
            <person name="He Z."/>
            <person name="Zhou J."/>
            <person name="Hemme C.L."/>
            <person name="Woyke T."/>
        </authorList>
    </citation>
    <scope>NUCLEOTIDE SEQUENCE [LARGE SCALE GENOMIC DNA]</scope>
    <source>
        <strain evidence="2">DSM 2782</strain>
    </source>
</reference>